<feature type="compositionally biased region" description="Low complexity" evidence="1">
    <location>
        <begin position="197"/>
        <end position="213"/>
    </location>
</feature>
<keyword evidence="2" id="KW-0812">Transmembrane</keyword>
<keyword evidence="4" id="KW-1185">Reference proteome</keyword>
<feature type="transmembrane region" description="Helical" evidence="2">
    <location>
        <begin position="96"/>
        <end position="117"/>
    </location>
</feature>
<feature type="region of interest" description="Disordered" evidence="1">
    <location>
        <begin position="197"/>
        <end position="235"/>
    </location>
</feature>
<sequence length="339" mass="35149">MTDAPTRTFEVRHLQLARAFLAAMAAIMITFSADHSAAVGLAVFSGFAIATSLVFFAAAWLVFAAGERAPAVLLGVVTLVTGMITGLPPLRTTTMFFVVVIVWAAASGLIELIAGLRARRTGDPYARDAILIGAVTLALAVALLLVNPAYSLEYFIKEAGASFTLTGITIGVGLFGGYAAIVAVFLGIAGFSQRRTAPAGPAQPASTPTTPTAEPGDAPVRPAGETRMTDPRPTRRDLMKPVQLLGFGFAAAAFGGLITLVSMGFFQDLDGDERMHVIVVSLIVAGIAFIATLVIIALLMLAVDPAQVVKPVDRAVLLPESEDAGDAGDADAEASDPRP</sequence>
<reference evidence="3 4" key="1">
    <citation type="submission" date="2019-06" db="EMBL/GenBank/DDBJ databases">
        <title>Sequencing the genomes of 1000 actinobacteria strains.</title>
        <authorList>
            <person name="Klenk H.-P."/>
        </authorList>
    </citation>
    <scope>NUCLEOTIDE SEQUENCE [LARGE SCALE GENOMIC DNA]</scope>
    <source>
        <strain evidence="3 4">DSM 20427</strain>
    </source>
</reference>
<feature type="transmembrane region" description="Helical" evidence="2">
    <location>
        <begin position="244"/>
        <end position="266"/>
    </location>
</feature>
<comment type="caution">
    <text evidence="3">The sequence shown here is derived from an EMBL/GenBank/DDBJ whole genome shotgun (WGS) entry which is preliminary data.</text>
</comment>
<protein>
    <recommendedName>
        <fullName evidence="5">Acyl-CoA synthetase</fullName>
    </recommendedName>
</protein>
<accession>A0A4Y3UNS7</accession>
<keyword evidence="2" id="KW-0472">Membrane</keyword>
<dbReference type="AlphaFoldDB" id="A0A4Y3UNS7"/>
<dbReference type="EMBL" id="VFPS01000003">
    <property type="protein sequence ID" value="TQM97922.1"/>
    <property type="molecule type" value="Genomic_DNA"/>
</dbReference>
<organism evidence="3 4">
    <name type="scientific">Microbacterium lacticum</name>
    <dbReference type="NCBI Taxonomy" id="33885"/>
    <lineage>
        <taxon>Bacteria</taxon>
        <taxon>Bacillati</taxon>
        <taxon>Actinomycetota</taxon>
        <taxon>Actinomycetes</taxon>
        <taxon>Micrococcales</taxon>
        <taxon>Microbacteriaceae</taxon>
        <taxon>Microbacterium</taxon>
    </lineage>
</organism>
<feature type="transmembrane region" description="Helical" evidence="2">
    <location>
        <begin position="278"/>
        <end position="301"/>
    </location>
</feature>
<feature type="region of interest" description="Disordered" evidence="1">
    <location>
        <begin position="320"/>
        <end position="339"/>
    </location>
</feature>
<name>A0A4Y3UNS7_9MICO</name>
<evidence type="ECO:0000256" key="1">
    <source>
        <dbReference type="SAM" id="MobiDB-lite"/>
    </source>
</evidence>
<feature type="transmembrane region" description="Helical" evidence="2">
    <location>
        <begin position="71"/>
        <end position="90"/>
    </location>
</feature>
<gene>
    <name evidence="3" type="ORF">FHX68_1930</name>
</gene>
<dbReference type="Proteomes" id="UP000319804">
    <property type="component" value="Unassembled WGS sequence"/>
</dbReference>
<feature type="transmembrane region" description="Helical" evidence="2">
    <location>
        <begin position="16"/>
        <end position="33"/>
    </location>
</feature>
<feature type="transmembrane region" description="Helical" evidence="2">
    <location>
        <begin position="39"/>
        <end position="64"/>
    </location>
</feature>
<evidence type="ECO:0000256" key="2">
    <source>
        <dbReference type="SAM" id="Phobius"/>
    </source>
</evidence>
<feature type="transmembrane region" description="Helical" evidence="2">
    <location>
        <begin position="162"/>
        <end position="188"/>
    </location>
</feature>
<proteinExistence type="predicted"/>
<feature type="transmembrane region" description="Helical" evidence="2">
    <location>
        <begin position="129"/>
        <end position="150"/>
    </location>
</feature>
<dbReference type="RefSeq" id="WP_307723057.1">
    <property type="nucleotide sequence ID" value="NZ_BJNA01000028.1"/>
</dbReference>
<evidence type="ECO:0008006" key="5">
    <source>
        <dbReference type="Google" id="ProtNLM"/>
    </source>
</evidence>
<evidence type="ECO:0000313" key="3">
    <source>
        <dbReference type="EMBL" id="TQM97922.1"/>
    </source>
</evidence>
<keyword evidence="2" id="KW-1133">Transmembrane helix</keyword>
<evidence type="ECO:0000313" key="4">
    <source>
        <dbReference type="Proteomes" id="UP000319804"/>
    </source>
</evidence>